<sequence>MSDAALRTIVFIFARGGSKGVPRKNVRLLDGKPLIAHSIETGFATPGVETVIVSTDDEEISSIARAYGAEVPFLRPAELARDDSPEWLAWRHAVSWFKEERGPFDCFVSLPATSPFRAVEDVVACIDRIQHDPATDAVITVTEASRNPYFNMVRLDGEQRADIVIPSDGAIVRRQDVPPVYDMTTVAYAVRPRFILTAERLFAGQVSAVKVPVERAADIDTEFDFRLAEAVATIRRDVGRNAP</sequence>
<accession>A0ABX5NZV9</accession>
<dbReference type="InterPro" id="IPR050793">
    <property type="entry name" value="CMP-NeuNAc_synthase"/>
</dbReference>
<dbReference type="PANTHER" id="PTHR21485:SF6">
    <property type="entry name" value="N-ACYLNEURAMINATE CYTIDYLYLTRANSFERASE-RELATED"/>
    <property type="match status" value="1"/>
</dbReference>
<reference evidence="1 2" key="1">
    <citation type="submission" date="2018-06" db="EMBL/GenBank/DDBJ databases">
        <title>Rhizobium wuzhouense sp. nov., isolated from roots of Oryza officinalis.</title>
        <authorList>
            <person name="Yuan T."/>
        </authorList>
    </citation>
    <scope>NUCLEOTIDE SEQUENCE [LARGE SCALE GENOMIC DNA]</scope>
    <source>
        <strain evidence="1 2">W44</strain>
    </source>
</reference>
<dbReference type="RefSeq" id="WP_110789529.1">
    <property type="nucleotide sequence ID" value="NZ_QJRY01000001.1"/>
</dbReference>
<comment type="caution">
    <text evidence="1">The sequence shown here is derived from an EMBL/GenBank/DDBJ whole genome shotgun (WGS) entry which is preliminary data.</text>
</comment>
<keyword evidence="1" id="KW-0808">Transferase</keyword>
<dbReference type="Gene3D" id="3.90.550.10">
    <property type="entry name" value="Spore Coat Polysaccharide Biosynthesis Protein SpsA, Chain A"/>
    <property type="match status" value="1"/>
</dbReference>
<dbReference type="Proteomes" id="UP000247536">
    <property type="component" value="Unassembled WGS sequence"/>
</dbReference>
<dbReference type="SUPFAM" id="SSF53448">
    <property type="entry name" value="Nucleotide-diphospho-sugar transferases"/>
    <property type="match status" value="1"/>
</dbReference>
<dbReference type="PANTHER" id="PTHR21485">
    <property type="entry name" value="HAD SUPERFAMILY MEMBERS CMAS AND KDSC"/>
    <property type="match status" value="1"/>
</dbReference>
<dbReference type="InterPro" id="IPR003329">
    <property type="entry name" value="Cytidylyl_trans"/>
</dbReference>
<evidence type="ECO:0000313" key="2">
    <source>
        <dbReference type="Proteomes" id="UP000247536"/>
    </source>
</evidence>
<proteinExistence type="predicted"/>
<keyword evidence="2" id="KW-1185">Reference proteome</keyword>
<gene>
    <name evidence="1" type="ORF">DMY87_01590</name>
</gene>
<evidence type="ECO:0000313" key="1">
    <source>
        <dbReference type="EMBL" id="PYB77096.1"/>
    </source>
</evidence>
<organism evidence="1 2">
    <name type="scientific">Rhizobium wuzhouense</name>
    <dbReference type="NCBI Taxonomy" id="1986026"/>
    <lineage>
        <taxon>Bacteria</taxon>
        <taxon>Pseudomonadati</taxon>
        <taxon>Pseudomonadota</taxon>
        <taxon>Alphaproteobacteria</taxon>
        <taxon>Hyphomicrobiales</taxon>
        <taxon>Rhizobiaceae</taxon>
        <taxon>Rhizobium/Agrobacterium group</taxon>
        <taxon>Rhizobium</taxon>
    </lineage>
</organism>
<dbReference type="GO" id="GO:0016779">
    <property type="term" value="F:nucleotidyltransferase activity"/>
    <property type="evidence" value="ECO:0007669"/>
    <property type="project" value="UniProtKB-KW"/>
</dbReference>
<dbReference type="EMBL" id="QJRY01000001">
    <property type="protein sequence ID" value="PYB77096.1"/>
    <property type="molecule type" value="Genomic_DNA"/>
</dbReference>
<dbReference type="CDD" id="cd02513">
    <property type="entry name" value="CMP-NeuAc_Synthase"/>
    <property type="match status" value="1"/>
</dbReference>
<dbReference type="InterPro" id="IPR029044">
    <property type="entry name" value="Nucleotide-diphossugar_trans"/>
</dbReference>
<dbReference type="Pfam" id="PF02348">
    <property type="entry name" value="CTP_transf_3"/>
    <property type="match status" value="1"/>
</dbReference>
<keyword evidence="1" id="KW-0548">Nucleotidyltransferase</keyword>
<protein>
    <submittedName>
        <fullName evidence="1">Acylneuraminate cytidylyltransferase</fullName>
    </submittedName>
</protein>
<name>A0ABX5NZV9_9HYPH</name>